<dbReference type="GO" id="GO:0003729">
    <property type="term" value="F:mRNA binding"/>
    <property type="evidence" value="ECO:0007669"/>
    <property type="project" value="UniProtKB-ARBA"/>
</dbReference>
<accession>A0A3S5ATY5</accession>
<dbReference type="GO" id="GO:1990904">
    <property type="term" value="C:ribonucleoprotein complex"/>
    <property type="evidence" value="ECO:0007669"/>
    <property type="project" value="InterPro"/>
</dbReference>
<dbReference type="EMBL" id="CAAALY010072359">
    <property type="protein sequence ID" value="VEL25212.1"/>
    <property type="molecule type" value="Genomic_DNA"/>
</dbReference>
<reference evidence="5" key="1">
    <citation type="submission" date="2018-11" db="EMBL/GenBank/DDBJ databases">
        <authorList>
            <consortium name="Pathogen Informatics"/>
        </authorList>
    </citation>
    <scope>NUCLEOTIDE SEQUENCE</scope>
</reference>
<feature type="domain" description="RRM" evidence="4">
    <location>
        <begin position="1"/>
        <end position="68"/>
    </location>
</feature>
<name>A0A3S5ATY5_9PLAT</name>
<proteinExistence type="predicted"/>
<dbReference type="InterPro" id="IPR002343">
    <property type="entry name" value="Hud_Sxl_RNA"/>
</dbReference>
<evidence type="ECO:0000259" key="4">
    <source>
        <dbReference type="PROSITE" id="PS50102"/>
    </source>
</evidence>
<dbReference type="AlphaFoldDB" id="A0A3S5ATY5"/>
<dbReference type="PANTHER" id="PTHR48027">
    <property type="entry name" value="HETEROGENEOUS NUCLEAR RIBONUCLEOPROTEIN 87F-RELATED"/>
    <property type="match status" value="1"/>
</dbReference>
<sequence length="326" mass="36103">MADVELLGLFSRYGSVKTCRIIRDRSTGVSFGFGFCEYETSVSARNAISHLNGYCVNEKVLKVSFARVQETSNTTNLYVKNFPVWVTEQHLCALLSRFGRIVQCRVLRDHTTQQPKGAAYVLFESQTDAELAKENLDGKPWPGSSDCLLVSVRYASPPHRLACRKTSNIQSQRPAVQHNNLPTPDQSVFTGSNIASQFLSACNQRTAPNNAYHQGHHRFPHAQGLIGQNSAIHSALTPLYGVVWPPSSPVASDIPGFSNQFPLTHQGYYHHQLPLAQQSFPLLWPQSFTPGTLQTAQYPNTCLNTADSVLNGSHFNSSLPNFFGSY</sequence>
<dbReference type="SUPFAM" id="SSF54928">
    <property type="entry name" value="RNA-binding domain, RBD"/>
    <property type="match status" value="2"/>
</dbReference>
<feature type="non-terminal residue" evidence="5">
    <location>
        <position position="326"/>
    </location>
</feature>
<evidence type="ECO:0000256" key="2">
    <source>
        <dbReference type="ARBA" id="ARBA00022884"/>
    </source>
</evidence>
<dbReference type="Proteomes" id="UP000784294">
    <property type="component" value="Unassembled WGS sequence"/>
</dbReference>
<dbReference type="InterPro" id="IPR035979">
    <property type="entry name" value="RBD_domain_sf"/>
</dbReference>
<dbReference type="GO" id="GO:0010629">
    <property type="term" value="P:negative regulation of gene expression"/>
    <property type="evidence" value="ECO:0007669"/>
    <property type="project" value="UniProtKB-ARBA"/>
</dbReference>
<keyword evidence="2 3" id="KW-0694">RNA-binding</keyword>
<organism evidence="5 6">
    <name type="scientific">Protopolystoma xenopodis</name>
    <dbReference type="NCBI Taxonomy" id="117903"/>
    <lineage>
        <taxon>Eukaryota</taxon>
        <taxon>Metazoa</taxon>
        <taxon>Spiralia</taxon>
        <taxon>Lophotrochozoa</taxon>
        <taxon>Platyhelminthes</taxon>
        <taxon>Monogenea</taxon>
        <taxon>Polyopisthocotylea</taxon>
        <taxon>Polystomatidea</taxon>
        <taxon>Polystomatidae</taxon>
        <taxon>Protopolystoma</taxon>
    </lineage>
</organism>
<evidence type="ECO:0000256" key="1">
    <source>
        <dbReference type="ARBA" id="ARBA00022737"/>
    </source>
</evidence>
<evidence type="ECO:0000313" key="6">
    <source>
        <dbReference type="Proteomes" id="UP000784294"/>
    </source>
</evidence>
<protein>
    <recommendedName>
        <fullName evidence="4">RRM domain-containing protein</fullName>
    </recommendedName>
</protein>
<dbReference type="InterPro" id="IPR052462">
    <property type="entry name" value="SLIRP/GR-RBP-like"/>
</dbReference>
<comment type="caution">
    <text evidence="5">The sequence shown here is derived from an EMBL/GenBank/DDBJ whole genome shotgun (WGS) entry which is preliminary data.</text>
</comment>
<dbReference type="FunFam" id="3.30.70.330:FF:000383">
    <property type="entry name" value="Sex lethal, isoform D"/>
    <property type="match status" value="1"/>
</dbReference>
<dbReference type="OrthoDB" id="266020at2759"/>
<dbReference type="Gene3D" id="3.30.70.330">
    <property type="match status" value="2"/>
</dbReference>
<dbReference type="InterPro" id="IPR012677">
    <property type="entry name" value="Nucleotide-bd_a/b_plait_sf"/>
</dbReference>
<feature type="domain" description="RRM" evidence="4">
    <location>
        <begin position="75"/>
        <end position="157"/>
    </location>
</feature>
<dbReference type="SMART" id="SM00360">
    <property type="entry name" value="RRM"/>
    <property type="match status" value="2"/>
</dbReference>
<evidence type="ECO:0000313" key="5">
    <source>
        <dbReference type="EMBL" id="VEL25212.1"/>
    </source>
</evidence>
<dbReference type="PROSITE" id="PS50102">
    <property type="entry name" value="RRM"/>
    <property type="match status" value="2"/>
</dbReference>
<keyword evidence="1" id="KW-0677">Repeat</keyword>
<dbReference type="GO" id="GO:0005737">
    <property type="term" value="C:cytoplasm"/>
    <property type="evidence" value="ECO:0007669"/>
    <property type="project" value="UniProtKB-ARBA"/>
</dbReference>
<dbReference type="PRINTS" id="PR00961">
    <property type="entry name" value="HUDSXLRNA"/>
</dbReference>
<keyword evidence="6" id="KW-1185">Reference proteome</keyword>
<dbReference type="InterPro" id="IPR000504">
    <property type="entry name" value="RRM_dom"/>
</dbReference>
<gene>
    <name evidence="5" type="ORF">PXEA_LOCUS18652</name>
</gene>
<dbReference type="Pfam" id="PF00076">
    <property type="entry name" value="RRM_1"/>
    <property type="match status" value="2"/>
</dbReference>
<dbReference type="GO" id="GO:0009967">
    <property type="term" value="P:positive regulation of signal transduction"/>
    <property type="evidence" value="ECO:0007669"/>
    <property type="project" value="UniProtKB-ARBA"/>
</dbReference>
<evidence type="ECO:0000256" key="3">
    <source>
        <dbReference type="PROSITE-ProRule" id="PRU00176"/>
    </source>
</evidence>